<gene>
    <name evidence="1" type="ORF">pdul_cds_1036</name>
</gene>
<protein>
    <submittedName>
        <fullName evidence="1">Uncharacterized protein</fullName>
    </submittedName>
</protein>
<proteinExistence type="predicted"/>
<name>S4VZM7_9VIRU</name>
<dbReference type="Proteomes" id="UP000201566">
    <property type="component" value="Segment"/>
</dbReference>
<reference evidence="1 2" key="1">
    <citation type="journal article" date="2013" name="Science">
        <title>Pandoraviruses: amoeba viruses with genomes up to 2.5 Mb reaching that of parasitic eukaryotes.</title>
        <authorList>
            <person name="Philippe N."/>
            <person name="Legendre M."/>
            <person name="Doutre G."/>
            <person name="Coute Y."/>
            <person name="Poirot O."/>
            <person name="Lescot M."/>
            <person name="Arslan D."/>
            <person name="Seltzer V."/>
            <person name="Bertaux L."/>
            <person name="Bruley C."/>
            <person name="Garin J."/>
            <person name="Claverie J.M."/>
            <person name="Abergel C."/>
        </authorList>
    </citation>
    <scope>NUCLEOTIDE SEQUENCE [LARGE SCALE GENOMIC DNA]</scope>
    <source>
        <strain evidence="1">Melbourne</strain>
    </source>
</reference>
<accession>S4VZM7</accession>
<dbReference type="RefSeq" id="YP_008319978.1">
    <property type="nucleotide sequence ID" value="NC_021858.1"/>
</dbReference>
<dbReference type="EMBL" id="KC977570">
    <property type="protein sequence ID" value="AGO83309.1"/>
    <property type="molecule type" value="Genomic_DNA"/>
</dbReference>
<evidence type="ECO:0000313" key="2">
    <source>
        <dbReference type="Proteomes" id="UP000201566"/>
    </source>
</evidence>
<evidence type="ECO:0000313" key="1">
    <source>
        <dbReference type="EMBL" id="AGO83309.1"/>
    </source>
</evidence>
<dbReference type="GeneID" id="16512873"/>
<sequence length="605" mass="66259">MDSALDSDVPTLDVLPDEILDYIVAEHVLDPKDLGACLLAWRRFHVVLGSARLIARRCRYSTLLSLCAAGDTDGLRHVAARPETFGPVPGFRWDACLYAAAVGDHVDALDHLKARIVEVAATLPPAPCLNPDPPDDMHAHELMAIRSLAQGKRIDVPTWPPSPASWLAIAVAAAHRGCDRALAWLCADGNRPERVVTLRCVLSAYARIWTCSNDMLLWVRMRLDLGVVLANRRAAHAMDEDAMRAIAERVSAVSGLDIVDLFQRSMEHIRADRQGTRSSSDALRAYIEKAQGVESVDKELVHRAMADPSHASSDAVEAAWLMVARGDLTALRSQYGDETVAATLNRATDYYMRMLSIFVPIASCLDASPTDVMACDTVWSPLCDDVVWLYKRAPTDQNFLPAYGPYIKQMLCAMMILGGRCDLAAQFDRDTVMPTTSAPLPNYIAYMYAHATAVCVGRGDLDTARWACARMGPGSTHAAWDVWQSNADAARFLYAHGCERAPRASVLDGEFAESPLYVSLRARDTEAVGALLDPTAADDSYREAVDRAISAAVTRAADEALAAGNQRVVVWLHRRYPDLVDALLEEARTTRTPSLIPIRARAPRT</sequence>
<dbReference type="KEGG" id="vg:16512873"/>
<organism evidence="1 2">
    <name type="scientific">Pandoravirus dulcis</name>
    <dbReference type="NCBI Taxonomy" id="1349409"/>
    <lineage>
        <taxon>Viruses</taxon>
        <taxon>Pandoravirus</taxon>
    </lineage>
</organism>